<dbReference type="AlphaFoldDB" id="A0AAV5MQ37"/>
<dbReference type="Proteomes" id="UP001054252">
    <property type="component" value="Unassembled WGS sequence"/>
</dbReference>
<gene>
    <name evidence="1" type="ORF">SLEP1_g57774</name>
</gene>
<reference evidence="1 2" key="1">
    <citation type="journal article" date="2021" name="Commun. Biol.">
        <title>The genome of Shorea leprosula (Dipterocarpaceae) highlights the ecological relevance of drought in aseasonal tropical rainforests.</title>
        <authorList>
            <person name="Ng K.K.S."/>
            <person name="Kobayashi M.J."/>
            <person name="Fawcett J.A."/>
            <person name="Hatakeyama M."/>
            <person name="Paape T."/>
            <person name="Ng C.H."/>
            <person name="Ang C.C."/>
            <person name="Tnah L.H."/>
            <person name="Lee C.T."/>
            <person name="Nishiyama T."/>
            <person name="Sese J."/>
            <person name="O'Brien M.J."/>
            <person name="Copetti D."/>
            <person name="Mohd Noor M.I."/>
            <person name="Ong R.C."/>
            <person name="Putra M."/>
            <person name="Sireger I.Z."/>
            <person name="Indrioko S."/>
            <person name="Kosugi Y."/>
            <person name="Izuno A."/>
            <person name="Isagi Y."/>
            <person name="Lee S.L."/>
            <person name="Shimizu K.K."/>
        </authorList>
    </citation>
    <scope>NUCLEOTIDE SEQUENCE [LARGE SCALE GENOMIC DNA]</scope>
    <source>
        <strain evidence="1">214</strain>
    </source>
</reference>
<name>A0AAV5MQ37_9ROSI</name>
<sequence length="51" mass="6156">MLHVRDLQGTRCPHLEKHLKENFLPFHCEIVYAWAKRDGLEYYESISCLHQ</sequence>
<accession>A0AAV5MQ37</accession>
<proteinExistence type="predicted"/>
<dbReference type="EMBL" id="BPVZ01000434">
    <property type="protein sequence ID" value="GKV51099.1"/>
    <property type="molecule type" value="Genomic_DNA"/>
</dbReference>
<evidence type="ECO:0000313" key="1">
    <source>
        <dbReference type="EMBL" id="GKV51099.1"/>
    </source>
</evidence>
<protein>
    <submittedName>
        <fullName evidence="1">Uncharacterized protein</fullName>
    </submittedName>
</protein>
<evidence type="ECO:0000313" key="2">
    <source>
        <dbReference type="Proteomes" id="UP001054252"/>
    </source>
</evidence>
<comment type="caution">
    <text evidence="1">The sequence shown here is derived from an EMBL/GenBank/DDBJ whole genome shotgun (WGS) entry which is preliminary data.</text>
</comment>
<organism evidence="1 2">
    <name type="scientific">Rubroshorea leprosula</name>
    <dbReference type="NCBI Taxonomy" id="152421"/>
    <lineage>
        <taxon>Eukaryota</taxon>
        <taxon>Viridiplantae</taxon>
        <taxon>Streptophyta</taxon>
        <taxon>Embryophyta</taxon>
        <taxon>Tracheophyta</taxon>
        <taxon>Spermatophyta</taxon>
        <taxon>Magnoliopsida</taxon>
        <taxon>eudicotyledons</taxon>
        <taxon>Gunneridae</taxon>
        <taxon>Pentapetalae</taxon>
        <taxon>rosids</taxon>
        <taxon>malvids</taxon>
        <taxon>Malvales</taxon>
        <taxon>Dipterocarpaceae</taxon>
        <taxon>Rubroshorea</taxon>
    </lineage>
</organism>
<keyword evidence="2" id="KW-1185">Reference proteome</keyword>